<proteinExistence type="inferred from homology"/>
<evidence type="ECO:0000256" key="1">
    <source>
        <dbReference type="ARBA" id="ARBA00009156"/>
    </source>
</evidence>
<dbReference type="Pfam" id="PF02782">
    <property type="entry name" value="FGGY_C"/>
    <property type="match status" value="1"/>
</dbReference>
<evidence type="ECO:0000259" key="5">
    <source>
        <dbReference type="Pfam" id="PF02782"/>
    </source>
</evidence>
<feature type="domain" description="Carbohydrate kinase FGGY N-terminal" evidence="4">
    <location>
        <begin position="5"/>
        <end position="237"/>
    </location>
</feature>
<organism evidence="6 7">
    <name type="scientific">[Enterobacter] lignolyticus</name>
    <dbReference type="NCBI Taxonomy" id="1334193"/>
    <lineage>
        <taxon>Bacteria</taxon>
        <taxon>Pseudomonadati</taxon>
        <taxon>Pseudomonadota</taxon>
        <taxon>Gammaproteobacteria</taxon>
        <taxon>Enterobacterales</taxon>
        <taxon>Enterobacteriaceae</taxon>
        <taxon>Pluralibacter</taxon>
    </lineage>
</organism>
<sequence length="496" mass="55052">MPMHIMTFDIGTSSLKAALIDRRGKVVAEGSASYTVSHPQPGWAEQDPEEIWQHICTTSRDVISQSKVSSGEISAVVFVAPWKNIIALDQQGRILRDSIIWMDTRAAEQAERLNRALGKFVGSGQEYWPRLMWLKEQEPELWQRACHIVGLNTFFKFRATGNIYTEPSDDFIRSANPELNAYYQSVLNAADLSTDVAKFPPAKDAADIVGNLTHAASAQLGIAPGTPVVGGFGDLVAITRGAVKAQLSDAHIYFGTSSWLVSIVKNRAELAAPLYFSIDSQKEGAVYALQTGCLALDWIIEQVYRTERRAMGDEIYRLVSHEISQIPPGSDGVIATHWLTGELAPFAKNAKGAFFNLTTGHDRRHMVRAIMESVCFTHRNNIETLQRLSDTPLRQILVVGGGAVSDVWMQILADILNISVQVPESPRYTGTLGAYYCAAQGLGWENSPEAAASEVFIQKVFTPNPAYRDVYDRNYHIYMQLYPALKEIYNELNGEY</sequence>
<dbReference type="Pfam" id="PF00370">
    <property type="entry name" value="FGGY_N"/>
    <property type="match status" value="1"/>
</dbReference>
<dbReference type="PANTHER" id="PTHR43095:SF5">
    <property type="entry name" value="XYLULOSE KINASE"/>
    <property type="match status" value="1"/>
</dbReference>
<dbReference type="GO" id="GO:0005975">
    <property type="term" value="P:carbohydrate metabolic process"/>
    <property type="evidence" value="ECO:0007669"/>
    <property type="project" value="InterPro"/>
</dbReference>
<gene>
    <name evidence="6" type="ORF">AO703_17700</name>
</gene>
<dbReference type="PANTHER" id="PTHR43095">
    <property type="entry name" value="SUGAR KINASE"/>
    <property type="match status" value="1"/>
</dbReference>
<evidence type="ECO:0000256" key="2">
    <source>
        <dbReference type="ARBA" id="ARBA00022679"/>
    </source>
</evidence>
<evidence type="ECO:0000256" key="3">
    <source>
        <dbReference type="ARBA" id="ARBA00022777"/>
    </source>
</evidence>
<feature type="domain" description="Carbohydrate kinase FGGY C-terminal" evidence="5">
    <location>
        <begin position="254"/>
        <end position="439"/>
    </location>
</feature>
<dbReference type="PIRSF" id="PIRSF000538">
    <property type="entry name" value="GlpK"/>
    <property type="match status" value="1"/>
</dbReference>
<dbReference type="Gene3D" id="3.30.420.40">
    <property type="match status" value="2"/>
</dbReference>
<dbReference type="KEGG" id="kle:AO703_17700"/>
<dbReference type="EMBL" id="CP012871">
    <property type="protein sequence ID" value="ALR78043.1"/>
    <property type="molecule type" value="Genomic_DNA"/>
</dbReference>
<dbReference type="RefSeq" id="WP_062741983.1">
    <property type="nucleotide sequence ID" value="NZ_CP012871.1"/>
</dbReference>
<evidence type="ECO:0000313" key="7">
    <source>
        <dbReference type="Proteomes" id="UP000069162"/>
    </source>
</evidence>
<dbReference type="CDD" id="cd07805">
    <property type="entry name" value="ASKHA_NBD_FGGY_CvXK-like"/>
    <property type="match status" value="1"/>
</dbReference>
<evidence type="ECO:0000313" key="6">
    <source>
        <dbReference type="EMBL" id="ALR78043.1"/>
    </source>
</evidence>
<keyword evidence="2" id="KW-0808">Transferase</keyword>
<dbReference type="InterPro" id="IPR000577">
    <property type="entry name" value="Carb_kinase_FGGY"/>
</dbReference>
<dbReference type="Proteomes" id="UP000069162">
    <property type="component" value="Chromosome"/>
</dbReference>
<dbReference type="AlphaFoldDB" id="A0A806XE35"/>
<evidence type="ECO:0000259" key="4">
    <source>
        <dbReference type="Pfam" id="PF00370"/>
    </source>
</evidence>
<protein>
    <submittedName>
        <fullName evidence="6">Carbohydrate kinase</fullName>
    </submittedName>
</protein>
<accession>A0A806XE35</accession>
<dbReference type="InterPro" id="IPR018485">
    <property type="entry name" value="FGGY_C"/>
</dbReference>
<dbReference type="SUPFAM" id="SSF53067">
    <property type="entry name" value="Actin-like ATPase domain"/>
    <property type="match status" value="2"/>
</dbReference>
<dbReference type="InterPro" id="IPR018484">
    <property type="entry name" value="FGGY_N"/>
</dbReference>
<dbReference type="InterPro" id="IPR043129">
    <property type="entry name" value="ATPase_NBD"/>
</dbReference>
<dbReference type="GO" id="GO:0016301">
    <property type="term" value="F:kinase activity"/>
    <property type="evidence" value="ECO:0007669"/>
    <property type="project" value="UniProtKB-KW"/>
</dbReference>
<dbReference type="InterPro" id="IPR050406">
    <property type="entry name" value="FGGY_Carb_Kinase"/>
</dbReference>
<reference evidence="7" key="1">
    <citation type="submission" date="2015-10" db="EMBL/GenBank/DDBJ databases">
        <title>Complete Genome Sequencing of Klebsiella sp. strain G5.</title>
        <authorList>
            <person name="Chan K.-G."/>
            <person name="Chen J.-W."/>
        </authorList>
    </citation>
    <scope>NUCLEOTIDE SEQUENCE [LARGE SCALE GENOMIC DNA]</scope>
    <source>
        <strain evidence="7">G5</strain>
    </source>
</reference>
<keyword evidence="3 6" id="KW-0418">Kinase</keyword>
<name>A0A806XE35_9ENTR</name>
<dbReference type="OrthoDB" id="9805576at2"/>
<comment type="similarity">
    <text evidence="1">Belongs to the FGGY kinase family.</text>
</comment>